<dbReference type="InterPro" id="IPR013083">
    <property type="entry name" value="Znf_RING/FYVE/PHD"/>
</dbReference>
<dbReference type="SUPFAM" id="SSF57850">
    <property type="entry name" value="RING/U-box"/>
    <property type="match status" value="1"/>
</dbReference>
<evidence type="ECO:0000256" key="3">
    <source>
        <dbReference type="SAM" id="Phobius"/>
    </source>
</evidence>
<keyword evidence="3" id="KW-0812">Transmembrane</keyword>
<dbReference type="STRING" id="4829.A0A168SN09"/>
<dbReference type="PROSITE" id="PS50089">
    <property type="entry name" value="ZF_RING_2"/>
    <property type="match status" value="1"/>
</dbReference>
<dbReference type="OMA" id="PLCKFEI"/>
<evidence type="ECO:0000256" key="1">
    <source>
        <dbReference type="PROSITE-ProRule" id="PRU00175"/>
    </source>
</evidence>
<feature type="transmembrane region" description="Helical" evidence="3">
    <location>
        <begin position="246"/>
        <end position="274"/>
    </location>
</feature>
<name>A0A168SN09_ABSGL</name>
<dbReference type="GO" id="GO:0008270">
    <property type="term" value="F:zinc ion binding"/>
    <property type="evidence" value="ECO:0007669"/>
    <property type="project" value="UniProtKB-KW"/>
</dbReference>
<dbReference type="EMBL" id="LT554895">
    <property type="protein sequence ID" value="SAM08672.1"/>
    <property type="molecule type" value="Genomic_DNA"/>
</dbReference>
<dbReference type="Proteomes" id="UP000078561">
    <property type="component" value="Unassembled WGS sequence"/>
</dbReference>
<evidence type="ECO:0000256" key="2">
    <source>
        <dbReference type="SAM" id="MobiDB-lite"/>
    </source>
</evidence>
<keyword evidence="1" id="KW-0479">Metal-binding</keyword>
<accession>A0A168SN09</accession>
<evidence type="ECO:0000313" key="6">
    <source>
        <dbReference type="Proteomes" id="UP000078561"/>
    </source>
</evidence>
<feature type="compositionally biased region" description="Low complexity" evidence="2">
    <location>
        <begin position="152"/>
        <end position="167"/>
    </location>
</feature>
<feature type="transmembrane region" description="Helical" evidence="3">
    <location>
        <begin position="94"/>
        <end position="114"/>
    </location>
</feature>
<keyword evidence="1" id="KW-0863">Zinc-finger</keyword>
<dbReference type="PANTHER" id="PTHR46225:SF19">
    <property type="entry name" value="RING-TYPE DOMAIN-CONTAINING PROTEIN"/>
    <property type="match status" value="1"/>
</dbReference>
<sequence length="429" mass="47724">MASTAAYPPIPPSDPINVQQTPNHGQHSTPPPPSGTTVRTNGLQFLRTSWQNISRASKIMLVSTVFFITSQIAVSIVILALYQKATCDKPLNTYLTIFVVRSGLLLPLLIYQYLTRPSFLQRQQQQQHELRERQIQNRYQLRIAAASRQNLPPSSVSPSSSTSTSSLSPPPTNTRLAPATPSPVTPPIRNNRQNSNGSVKEWCERLKSLLDLFGILWFIVGNYLVFTSDDCPYLASGLYYTTMAWVVLSYIVILLPVILCASVIFCLPCVLVALRLLNINDIPGMEAGANQEDILKIPTYKYQSLTGDGSTESTTPSDHQPKKPRFFTLWTRRFLTKFKKNKDDVEAKAYPPITIACADDAMCSICLSEYETGDLICKLWCGHHFGKDCLHEWLGLNSLCPLCKQDFRGKEFNASGDLLTEQGATPSSA</sequence>
<feature type="region of interest" description="Disordered" evidence="2">
    <location>
        <begin position="1"/>
        <end position="37"/>
    </location>
</feature>
<proteinExistence type="predicted"/>
<keyword evidence="1" id="KW-0862">Zinc</keyword>
<organism evidence="5">
    <name type="scientific">Absidia glauca</name>
    <name type="common">Pin mould</name>
    <dbReference type="NCBI Taxonomy" id="4829"/>
    <lineage>
        <taxon>Eukaryota</taxon>
        <taxon>Fungi</taxon>
        <taxon>Fungi incertae sedis</taxon>
        <taxon>Mucoromycota</taxon>
        <taxon>Mucoromycotina</taxon>
        <taxon>Mucoromycetes</taxon>
        <taxon>Mucorales</taxon>
        <taxon>Cunninghamellaceae</taxon>
        <taxon>Absidia</taxon>
    </lineage>
</organism>
<dbReference type="InterPro" id="IPR001841">
    <property type="entry name" value="Znf_RING"/>
</dbReference>
<feature type="transmembrane region" description="Helical" evidence="3">
    <location>
        <begin position="209"/>
        <end position="226"/>
    </location>
</feature>
<dbReference type="AlphaFoldDB" id="A0A168SN09"/>
<keyword evidence="3" id="KW-0472">Membrane</keyword>
<evidence type="ECO:0000313" key="5">
    <source>
        <dbReference type="EMBL" id="SAM08672.1"/>
    </source>
</evidence>
<keyword evidence="6" id="KW-1185">Reference proteome</keyword>
<protein>
    <recommendedName>
        <fullName evidence="4">RING-type domain-containing protein</fullName>
    </recommendedName>
</protein>
<evidence type="ECO:0000259" key="4">
    <source>
        <dbReference type="PROSITE" id="PS50089"/>
    </source>
</evidence>
<feature type="region of interest" description="Disordered" evidence="2">
    <location>
        <begin position="148"/>
        <end position="196"/>
    </location>
</feature>
<dbReference type="PANTHER" id="PTHR46225">
    <property type="entry name" value="C3H4 TYPE ZINC FINGER PROTEIN"/>
    <property type="match status" value="1"/>
</dbReference>
<dbReference type="Pfam" id="PF13639">
    <property type="entry name" value="zf-RING_2"/>
    <property type="match status" value="1"/>
</dbReference>
<keyword evidence="3" id="KW-1133">Transmembrane helix</keyword>
<feature type="transmembrane region" description="Helical" evidence="3">
    <location>
        <begin position="59"/>
        <end position="82"/>
    </location>
</feature>
<dbReference type="InParanoid" id="A0A168SN09"/>
<feature type="compositionally biased region" description="Polar residues" evidence="2">
    <location>
        <begin position="16"/>
        <end position="28"/>
    </location>
</feature>
<gene>
    <name evidence="5" type="primary">ABSGL_14335.1 scaffold 14385</name>
</gene>
<feature type="domain" description="RING-type" evidence="4">
    <location>
        <begin position="363"/>
        <end position="404"/>
    </location>
</feature>
<dbReference type="OrthoDB" id="8062037at2759"/>
<reference evidence="5" key="1">
    <citation type="submission" date="2016-04" db="EMBL/GenBank/DDBJ databases">
        <authorList>
            <person name="Evans L.H."/>
            <person name="Alamgir A."/>
            <person name="Owens N."/>
            <person name="Weber N.D."/>
            <person name="Virtaneva K."/>
            <person name="Barbian K."/>
            <person name="Babar A."/>
            <person name="Rosenke K."/>
        </authorList>
    </citation>
    <scope>NUCLEOTIDE SEQUENCE [LARGE SCALE GENOMIC DNA]</scope>
    <source>
        <strain evidence="5">CBS 101.48</strain>
    </source>
</reference>
<dbReference type="Gene3D" id="3.30.40.10">
    <property type="entry name" value="Zinc/RING finger domain, C3HC4 (zinc finger)"/>
    <property type="match status" value="1"/>
</dbReference>